<reference evidence="2 3" key="1">
    <citation type="journal article" date="2014" name="PLoS Genet.">
        <title>Phylogenetically driven sequencing of extremely halophilic archaea reveals strategies for static and dynamic osmo-response.</title>
        <authorList>
            <person name="Becker E.A."/>
            <person name="Seitzer P.M."/>
            <person name="Tritt A."/>
            <person name="Larsen D."/>
            <person name="Krusor M."/>
            <person name="Yao A.I."/>
            <person name="Wu D."/>
            <person name="Madern D."/>
            <person name="Eisen J.A."/>
            <person name="Darling A.E."/>
            <person name="Facciotti M.T."/>
        </authorList>
    </citation>
    <scope>NUCLEOTIDE SEQUENCE [LARGE SCALE GENOMIC DNA]</scope>
    <source>
        <strain evidence="2 3">DSM 10524</strain>
    </source>
</reference>
<evidence type="ECO:0000313" key="3">
    <source>
        <dbReference type="Proteomes" id="UP000011688"/>
    </source>
</evidence>
<dbReference type="AlphaFoldDB" id="L9WVI5"/>
<comment type="caution">
    <text evidence="2">The sequence shown here is derived from an EMBL/GenBank/DDBJ whole genome shotgun (WGS) entry which is preliminary data.</text>
</comment>
<keyword evidence="3" id="KW-1185">Reference proteome</keyword>
<sequence length="82" mass="9141">MPRDSILDDAEQSEENNENGSRTDSGSDTGTEDDSGGDNRVRVTQRIPQDLADDIDRVQEEYSLPSRNATINFMLKHASKDL</sequence>
<dbReference type="RefSeq" id="WP_005559842.1">
    <property type="nucleotide sequence ID" value="NZ_AOIB01000043.1"/>
</dbReference>
<feature type="region of interest" description="Disordered" evidence="1">
    <location>
        <begin position="1"/>
        <end position="50"/>
    </location>
</feature>
<organism evidence="2 3">
    <name type="scientific">Natronococcus amylolyticus DSM 10524</name>
    <dbReference type="NCBI Taxonomy" id="1227497"/>
    <lineage>
        <taxon>Archaea</taxon>
        <taxon>Methanobacteriati</taxon>
        <taxon>Methanobacteriota</taxon>
        <taxon>Stenosarchaea group</taxon>
        <taxon>Halobacteria</taxon>
        <taxon>Halobacteriales</taxon>
        <taxon>Natrialbaceae</taxon>
        <taxon>Natronococcus</taxon>
    </lineage>
</organism>
<feature type="compositionally biased region" description="Acidic residues" evidence="1">
    <location>
        <begin position="7"/>
        <end position="17"/>
    </location>
</feature>
<dbReference type="STRING" id="1227497.C491_21101"/>
<evidence type="ECO:0000313" key="2">
    <source>
        <dbReference type="EMBL" id="ELY53427.1"/>
    </source>
</evidence>
<proteinExistence type="predicted"/>
<dbReference type="OrthoDB" id="205281at2157"/>
<evidence type="ECO:0000256" key="1">
    <source>
        <dbReference type="SAM" id="MobiDB-lite"/>
    </source>
</evidence>
<name>L9WVI5_9EURY</name>
<dbReference type="EMBL" id="AOIB01000043">
    <property type="protein sequence ID" value="ELY53427.1"/>
    <property type="molecule type" value="Genomic_DNA"/>
</dbReference>
<protein>
    <submittedName>
        <fullName evidence="2">Uncharacterized protein</fullName>
    </submittedName>
</protein>
<accession>L9WVI5</accession>
<dbReference type="Proteomes" id="UP000011688">
    <property type="component" value="Unassembled WGS sequence"/>
</dbReference>
<gene>
    <name evidence="2" type="ORF">C491_21101</name>
</gene>
<feature type="compositionally biased region" description="Low complexity" evidence="1">
    <location>
        <begin position="20"/>
        <end position="29"/>
    </location>
</feature>